<reference evidence="4" key="1">
    <citation type="submission" date="2015-05" db="EMBL/GenBank/DDBJ databases">
        <authorList>
            <person name="Fogelqvist Johan"/>
        </authorList>
    </citation>
    <scope>NUCLEOTIDE SEQUENCE [LARGE SCALE GENOMIC DNA]</scope>
</reference>
<dbReference type="EMBL" id="CVQI01033939">
    <property type="protein sequence ID" value="CRK44314.1"/>
    <property type="molecule type" value="Genomic_DNA"/>
</dbReference>
<feature type="non-terminal residue" evidence="3">
    <location>
        <position position="1"/>
    </location>
</feature>
<sequence>ARLFHDFSDTRNSSNCVFAFDSVTKLHTYQQPTEAPLEACLQRATIASSNESRSHSASTPAPRLRDPSIEPRESSPSAHPATAVLHKTANMTKPNDTIAIIVIVLFVVLALVAFGIYRLVHQARRSMSVTSGSSGSSSELAD</sequence>
<name>A0A0G4ND83_VERLO</name>
<dbReference type="Proteomes" id="UP000045706">
    <property type="component" value="Unassembled WGS sequence"/>
</dbReference>
<feature type="compositionally biased region" description="Basic and acidic residues" evidence="1">
    <location>
        <begin position="63"/>
        <end position="73"/>
    </location>
</feature>
<keyword evidence="2" id="KW-1133">Transmembrane helix</keyword>
<evidence type="ECO:0000313" key="4">
    <source>
        <dbReference type="Proteomes" id="UP000045706"/>
    </source>
</evidence>
<accession>A0A0G4ND83</accession>
<evidence type="ECO:0000256" key="2">
    <source>
        <dbReference type="SAM" id="Phobius"/>
    </source>
</evidence>
<feature type="region of interest" description="Disordered" evidence="1">
    <location>
        <begin position="48"/>
        <end position="80"/>
    </location>
</feature>
<evidence type="ECO:0000256" key="1">
    <source>
        <dbReference type="SAM" id="MobiDB-lite"/>
    </source>
</evidence>
<feature type="transmembrane region" description="Helical" evidence="2">
    <location>
        <begin position="98"/>
        <end position="120"/>
    </location>
</feature>
<dbReference type="AlphaFoldDB" id="A0A0G4ND83"/>
<protein>
    <submittedName>
        <fullName evidence="3">Uncharacterized protein</fullName>
    </submittedName>
</protein>
<keyword evidence="2" id="KW-0472">Membrane</keyword>
<gene>
    <name evidence="3" type="ORF">BN1723_001000</name>
</gene>
<evidence type="ECO:0000313" key="3">
    <source>
        <dbReference type="EMBL" id="CRK44314.1"/>
    </source>
</evidence>
<feature type="compositionally biased region" description="Low complexity" evidence="1">
    <location>
        <begin position="48"/>
        <end position="58"/>
    </location>
</feature>
<proteinExistence type="predicted"/>
<organism evidence="3 4">
    <name type="scientific">Verticillium longisporum</name>
    <name type="common">Verticillium dahliae var. longisporum</name>
    <dbReference type="NCBI Taxonomy" id="100787"/>
    <lineage>
        <taxon>Eukaryota</taxon>
        <taxon>Fungi</taxon>
        <taxon>Dikarya</taxon>
        <taxon>Ascomycota</taxon>
        <taxon>Pezizomycotina</taxon>
        <taxon>Sordariomycetes</taxon>
        <taxon>Hypocreomycetidae</taxon>
        <taxon>Glomerellales</taxon>
        <taxon>Plectosphaerellaceae</taxon>
        <taxon>Verticillium</taxon>
    </lineage>
</organism>
<keyword evidence="2" id="KW-0812">Transmembrane</keyword>